<keyword evidence="3 11" id="KW-0813">Transport</keyword>
<dbReference type="Proteomes" id="UP000663877">
    <property type="component" value="Unassembled WGS sequence"/>
</dbReference>
<evidence type="ECO:0000256" key="9">
    <source>
        <dbReference type="ARBA" id="ARBA00023136"/>
    </source>
</evidence>
<comment type="caution">
    <text evidence="12">The sequence shown here is derived from an EMBL/GenBank/DDBJ whole genome shotgun (WGS) entry which is preliminary data.</text>
</comment>
<evidence type="ECO:0000256" key="3">
    <source>
        <dbReference type="ARBA" id="ARBA00022448"/>
    </source>
</evidence>
<dbReference type="EMBL" id="CAJNOI010000001">
    <property type="protein sequence ID" value="CAF0722445.1"/>
    <property type="molecule type" value="Genomic_DNA"/>
</dbReference>
<feature type="repeat" description="Solcar" evidence="10">
    <location>
        <begin position="12"/>
        <end position="106"/>
    </location>
</feature>
<evidence type="ECO:0000313" key="14">
    <source>
        <dbReference type="Proteomes" id="UP000663832"/>
    </source>
</evidence>
<evidence type="ECO:0000313" key="15">
    <source>
        <dbReference type="Proteomes" id="UP000663877"/>
    </source>
</evidence>
<dbReference type="PROSITE" id="PS50920">
    <property type="entry name" value="SOLCAR"/>
    <property type="match status" value="3"/>
</dbReference>
<keyword evidence="7" id="KW-1133">Transmembrane helix</keyword>
<feature type="repeat" description="Solcar" evidence="10">
    <location>
        <begin position="116"/>
        <end position="208"/>
    </location>
</feature>
<dbReference type="InterPro" id="IPR018108">
    <property type="entry name" value="MCP_transmembrane"/>
</dbReference>
<evidence type="ECO:0000256" key="6">
    <source>
        <dbReference type="ARBA" id="ARBA00022792"/>
    </source>
</evidence>
<gene>
    <name evidence="12" type="ORF">BJG266_LOCUS431</name>
    <name evidence="13" type="ORF">QVE165_LOCUS5950</name>
</gene>
<dbReference type="PANTHER" id="PTHR45928">
    <property type="entry name" value="RE38146P"/>
    <property type="match status" value="1"/>
</dbReference>
<dbReference type="AlphaFoldDB" id="A0A813MJC3"/>
<name>A0A813MJC3_9BILA</name>
<evidence type="ECO:0000256" key="5">
    <source>
        <dbReference type="ARBA" id="ARBA00022737"/>
    </source>
</evidence>
<evidence type="ECO:0000256" key="10">
    <source>
        <dbReference type="PROSITE-ProRule" id="PRU00282"/>
    </source>
</evidence>
<evidence type="ECO:0000256" key="4">
    <source>
        <dbReference type="ARBA" id="ARBA00022692"/>
    </source>
</evidence>
<evidence type="ECO:0000256" key="1">
    <source>
        <dbReference type="ARBA" id="ARBA00004448"/>
    </source>
</evidence>
<protein>
    <submittedName>
        <fullName evidence="12">Uncharacterized protein</fullName>
    </submittedName>
</protein>
<accession>A0A813MJC3</accession>
<dbReference type="Pfam" id="PF00153">
    <property type="entry name" value="Mito_carr"/>
    <property type="match status" value="3"/>
</dbReference>
<dbReference type="Proteomes" id="UP000663832">
    <property type="component" value="Unassembled WGS sequence"/>
</dbReference>
<evidence type="ECO:0000256" key="11">
    <source>
        <dbReference type="RuleBase" id="RU000488"/>
    </source>
</evidence>
<keyword evidence="14" id="KW-1185">Reference proteome</keyword>
<evidence type="ECO:0000256" key="8">
    <source>
        <dbReference type="ARBA" id="ARBA00023128"/>
    </source>
</evidence>
<comment type="subcellular location">
    <subcellularLocation>
        <location evidence="1">Mitochondrion inner membrane</location>
        <topology evidence="1">Multi-pass membrane protein</topology>
    </subcellularLocation>
</comment>
<dbReference type="OrthoDB" id="6703404at2759"/>
<evidence type="ECO:0000256" key="2">
    <source>
        <dbReference type="ARBA" id="ARBA00006375"/>
    </source>
</evidence>
<keyword evidence="8" id="KW-0496">Mitochondrion</keyword>
<evidence type="ECO:0000256" key="7">
    <source>
        <dbReference type="ARBA" id="ARBA00022989"/>
    </source>
</evidence>
<dbReference type="PANTHER" id="PTHR45928:SF1">
    <property type="entry name" value="RE38146P"/>
    <property type="match status" value="1"/>
</dbReference>
<keyword evidence="4 10" id="KW-0812">Transmembrane</keyword>
<dbReference type="SUPFAM" id="SSF103506">
    <property type="entry name" value="Mitochondrial carrier"/>
    <property type="match status" value="1"/>
</dbReference>
<keyword evidence="6" id="KW-0999">Mitochondrion inner membrane</keyword>
<keyword evidence="5" id="KW-0677">Repeat</keyword>
<dbReference type="EMBL" id="CAJNOM010000024">
    <property type="protein sequence ID" value="CAF0834182.1"/>
    <property type="molecule type" value="Genomic_DNA"/>
</dbReference>
<comment type="similarity">
    <text evidence="2 11">Belongs to the mitochondrial carrier (TC 2.A.29) family.</text>
</comment>
<sequence>MNINNQKSKPTLRTWANIASGSLAATGAVFITNMPETIKTRLQLDGEASKRSAGRHKQYANTFDAYRKIVRQEGFKALQAGLGPAIGIQVIMNGLRLGLFDPIQKKVRDITKCGDQNIFNKAFSGALSGAIGVTASSPLYLAKNRLQAQSAYFHAAEEHHYKNTFDCLKTIYQKNGFFGLFYGVSAGLPRVIVASATQLTTYDKTKQFAIQKLNIRDGFPAHLFASFVSSLFTVTVMNPFDVVSTRIYQSSGKETVYHGVIDCFRKTIRAEGWTALQKGWLALYLRLGPHTILTFVFLEKIRSQFLKFDTFRREPQTIPLDVIVNSDAT</sequence>
<dbReference type="GO" id="GO:0005743">
    <property type="term" value="C:mitochondrial inner membrane"/>
    <property type="evidence" value="ECO:0007669"/>
    <property type="project" value="UniProtKB-SubCell"/>
</dbReference>
<proteinExistence type="inferred from homology"/>
<organism evidence="12 15">
    <name type="scientific">Adineta steineri</name>
    <dbReference type="NCBI Taxonomy" id="433720"/>
    <lineage>
        <taxon>Eukaryota</taxon>
        <taxon>Metazoa</taxon>
        <taxon>Spiralia</taxon>
        <taxon>Gnathifera</taxon>
        <taxon>Rotifera</taxon>
        <taxon>Eurotatoria</taxon>
        <taxon>Bdelloidea</taxon>
        <taxon>Adinetida</taxon>
        <taxon>Adinetidae</taxon>
        <taxon>Adineta</taxon>
    </lineage>
</organism>
<dbReference type="InterPro" id="IPR051508">
    <property type="entry name" value="Mito_Carrier_Antiporter"/>
</dbReference>
<keyword evidence="9 10" id="KW-0472">Membrane</keyword>
<evidence type="ECO:0000313" key="12">
    <source>
        <dbReference type="EMBL" id="CAF0722445.1"/>
    </source>
</evidence>
<dbReference type="Gene3D" id="1.50.40.10">
    <property type="entry name" value="Mitochondrial carrier domain"/>
    <property type="match status" value="1"/>
</dbReference>
<reference evidence="12" key="1">
    <citation type="submission" date="2021-02" db="EMBL/GenBank/DDBJ databases">
        <authorList>
            <person name="Nowell W R."/>
        </authorList>
    </citation>
    <scope>NUCLEOTIDE SEQUENCE</scope>
</reference>
<feature type="repeat" description="Solcar" evidence="10">
    <location>
        <begin position="217"/>
        <end position="304"/>
    </location>
</feature>
<evidence type="ECO:0000313" key="13">
    <source>
        <dbReference type="EMBL" id="CAF0834182.1"/>
    </source>
</evidence>
<dbReference type="InterPro" id="IPR023395">
    <property type="entry name" value="MCP_dom_sf"/>
</dbReference>